<accession>A0A195CXE3</accession>
<feature type="non-terminal residue" evidence="2">
    <location>
        <position position="1"/>
    </location>
</feature>
<dbReference type="Proteomes" id="UP000078542">
    <property type="component" value="Unassembled WGS sequence"/>
</dbReference>
<evidence type="ECO:0000313" key="2">
    <source>
        <dbReference type="EMBL" id="KYN05333.1"/>
    </source>
</evidence>
<organism evidence="2 3">
    <name type="scientific">Cyphomyrmex costatus</name>
    <dbReference type="NCBI Taxonomy" id="456900"/>
    <lineage>
        <taxon>Eukaryota</taxon>
        <taxon>Metazoa</taxon>
        <taxon>Ecdysozoa</taxon>
        <taxon>Arthropoda</taxon>
        <taxon>Hexapoda</taxon>
        <taxon>Insecta</taxon>
        <taxon>Pterygota</taxon>
        <taxon>Neoptera</taxon>
        <taxon>Endopterygota</taxon>
        <taxon>Hymenoptera</taxon>
        <taxon>Apocrita</taxon>
        <taxon>Aculeata</taxon>
        <taxon>Formicoidea</taxon>
        <taxon>Formicidae</taxon>
        <taxon>Myrmicinae</taxon>
        <taxon>Cyphomyrmex</taxon>
    </lineage>
</organism>
<name>A0A195CXE3_9HYME</name>
<sequence>PFIGDYVTALTFAAGAPRSQQQRSRRREATTHHGATTVGRAFSCGCGRTDSGGGGGSALLANSRRSGALPILTATGLLPNAIQGTKRRNLD</sequence>
<evidence type="ECO:0000313" key="3">
    <source>
        <dbReference type="Proteomes" id="UP000078542"/>
    </source>
</evidence>
<evidence type="ECO:0000256" key="1">
    <source>
        <dbReference type="SAM" id="MobiDB-lite"/>
    </source>
</evidence>
<dbReference type="AlphaFoldDB" id="A0A195CXE3"/>
<protein>
    <submittedName>
        <fullName evidence="2">Uncharacterized protein</fullName>
    </submittedName>
</protein>
<feature type="region of interest" description="Disordered" evidence="1">
    <location>
        <begin position="15"/>
        <end position="40"/>
    </location>
</feature>
<reference evidence="2 3" key="1">
    <citation type="submission" date="2016-03" db="EMBL/GenBank/DDBJ databases">
        <title>Cyphomyrmex costatus WGS genome.</title>
        <authorList>
            <person name="Nygaard S."/>
            <person name="Hu H."/>
            <person name="Boomsma J."/>
            <person name="Zhang G."/>
        </authorList>
    </citation>
    <scope>NUCLEOTIDE SEQUENCE [LARGE SCALE GENOMIC DNA]</scope>
    <source>
        <strain evidence="2">MS0001</strain>
        <tissue evidence="2">Whole body</tissue>
    </source>
</reference>
<dbReference type="EMBL" id="KQ977141">
    <property type="protein sequence ID" value="KYN05333.1"/>
    <property type="molecule type" value="Genomic_DNA"/>
</dbReference>
<keyword evidence="3" id="KW-1185">Reference proteome</keyword>
<proteinExistence type="predicted"/>
<gene>
    <name evidence="2" type="ORF">ALC62_03617</name>
</gene>